<feature type="chain" id="PRO_5031150621" evidence="2">
    <location>
        <begin position="24"/>
        <end position="281"/>
    </location>
</feature>
<dbReference type="EMBL" id="JACEZT010000003">
    <property type="protein sequence ID" value="MBA5636878.1"/>
    <property type="molecule type" value="Genomic_DNA"/>
</dbReference>
<sequence length="281" mass="30938">MSVRPPLFTLVLALALAAPAAPAATAGYVCPAVTRVGLSDLGYASYREDGRYRGTAVDLVEELGRRTGCRFQFEWYPRGRLFAEFSANRVDLVMSSLADSTRDQAGRWMPYAYTRFELVLNRRAGGGYASLAEFVEQGTGRLNVTRGVYYPPAVQRQLDRLQQTGRLEYVNDFDTAFRKIQAGRADGTLAPLVIHLWHSRRLGVGEDMAHYEVAESPRSMSGAYASRANVAPELQQAFSAAFRAMVADGTVQAIYGRYVGADLARQIFAGGTREILDGYLP</sequence>
<dbReference type="Proteomes" id="UP000534388">
    <property type="component" value="Unassembled WGS sequence"/>
</dbReference>
<dbReference type="PANTHER" id="PTHR35936:SF19">
    <property type="entry name" value="AMINO-ACID-BINDING PROTEIN YXEM-RELATED"/>
    <property type="match status" value="1"/>
</dbReference>
<dbReference type="SMART" id="SM00062">
    <property type="entry name" value="PBPb"/>
    <property type="match status" value="1"/>
</dbReference>
<reference evidence="4 5" key="1">
    <citation type="submission" date="2020-07" db="EMBL/GenBank/DDBJ databases">
        <title>Novel species isolated from subtropical streams in China.</title>
        <authorList>
            <person name="Lu H."/>
        </authorList>
    </citation>
    <scope>NUCLEOTIDE SEQUENCE [LARGE SCALE GENOMIC DNA]</scope>
    <source>
        <strain evidence="4 5">LX20W</strain>
    </source>
</reference>
<keyword evidence="5" id="KW-1185">Reference proteome</keyword>
<comment type="caution">
    <text evidence="4">The sequence shown here is derived from an EMBL/GenBank/DDBJ whole genome shotgun (WGS) entry which is preliminary data.</text>
</comment>
<evidence type="ECO:0000313" key="5">
    <source>
        <dbReference type="Proteomes" id="UP000534388"/>
    </source>
</evidence>
<dbReference type="Gene3D" id="3.40.190.10">
    <property type="entry name" value="Periplasmic binding protein-like II"/>
    <property type="match status" value="2"/>
</dbReference>
<dbReference type="SUPFAM" id="SSF53850">
    <property type="entry name" value="Periplasmic binding protein-like II"/>
    <property type="match status" value="1"/>
</dbReference>
<evidence type="ECO:0000259" key="3">
    <source>
        <dbReference type="SMART" id="SM00062"/>
    </source>
</evidence>
<accession>A0A7W2EQP0</accession>
<dbReference type="RefSeq" id="WP_182160983.1">
    <property type="nucleotide sequence ID" value="NZ_JACEZT010000003.1"/>
</dbReference>
<protein>
    <submittedName>
        <fullName evidence="4">Transporter substrate-binding domain-containing protein</fullName>
    </submittedName>
</protein>
<evidence type="ECO:0000256" key="2">
    <source>
        <dbReference type="SAM" id="SignalP"/>
    </source>
</evidence>
<organism evidence="4 5">
    <name type="scientific">Rugamonas brunnea</name>
    <dbReference type="NCBI Taxonomy" id="2758569"/>
    <lineage>
        <taxon>Bacteria</taxon>
        <taxon>Pseudomonadati</taxon>
        <taxon>Pseudomonadota</taxon>
        <taxon>Betaproteobacteria</taxon>
        <taxon>Burkholderiales</taxon>
        <taxon>Oxalobacteraceae</taxon>
        <taxon>Telluria group</taxon>
        <taxon>Rugamonas</taxon>
    </lineage>
</organism>
<name>A0A7W2EQP0_9BURK</name>
<proteinExistence type="predicted"/>
<keyword evidence="1 2" id="KW-0732">Signal</keyword>
<feature type="signal peptide" evidence="2">
    <location>
        <begin position="1"/>
        <end position="23"/>
    </location>
</feature>
<dbReference type="PANTHER" id="PTHR35936">
    <property type="entry name" value="MEMBRANE-BOUND LYTIC MUREIN TRANSGLYCOSYLASE F"/>
    <property type="match status" value="1"/>
</dbReference>
<dbReference type="Pfam" id="PF00497">
    <property type="entry name" value="SBP_bac_3"/>
    <property type="match status" value="1"/>
</dbReference>
<evidence type="ECO:0000313" key="4">
    <source>
        <dbReference type="EMBL" id="MBA5636878.1"/>
    </source>
</evidence>
<feature type="domain" description="Solute-binding protein family 3/N-terminal" evidence="3">
    <location>
        <begin position="33"/>
        <end position="262"/>
    </location>
</feature>
<dbReference type="InterPro" id="IPR001638">
    <property type="entry name" value="Solute-binding_3/MltF_N"/>
</dbReference>
<dbReference type="AlphaFoldDB" id="A0A7W2EQP0"/>
<evidence type="ECO:0000256" key="1">
    <source>
        <dbReference type="ARBA" id="ARBA00022729"/>
    </source>
</evidence>
<gene>
    <name evidence="4" type="ORF">H3H37_07405</name>
</gene>